<organism evidence="1 2">
    <name type="scientific">Sarcoptes scabiei</name>
    <name type="common">Itch mite</name>
    <name type="synonym">Acarus scabiei</name>
    <dbReference type="NCBI Taxonomy" id="52283"/>
    <lineage>
        <taxon>Eukaryota</taxon>
        <taxon>Metazoa</taxon>
        <taxon>Ecdysozoa</taxon>
        <taxon>Arthropoda</taxon>
        <taxon>Chelicerata</taxon>
        <taxon>Arachnida</taxon>
        <taxon>Acari</taxon>
        <taxon>Acariformes</taxon>
        <taxon>Sarcoptiformes</taxon>
        <taxon>Astigmata</taxon>
        <taxon>Psoroptidia</taxon>
        <taxon>Sarcoptoidea</taxon>
        <taxon>Sarcoptidae</taxon>
        <taxon>Sarcoptinae</taxon>
        <taxon>Sarcoptes</taxon>
    </lineage>
</organism>
<evidence type="ECO:0000313" key="1">
    <source>
        <dbReference type="EMBL" id="KPM07587.1"/>
    </source>
</evidence>
<dbReference type="OrthoDB" id="21557at2759"/>
<comment type="caution">
    <text evidence="1">The sequence shown here is derived from an EMBL/GenBank/DDBJ whole genome shotgun (WGS) entry which is preliminary data.</text>
</comment>
<dbReference type="VEuPathDB" id="VectorBase:SSCA002770"/>
<dbReference type="AlphaFoldDB" id="A0A132A9L1"/>
<protein>
    <submittedName>
        <fullName evidence="1">Uncharacterized protein</fullName>
    </submittedName>
</protein>
<accession>A0A132A9L1</accession>
<gene>
    <name evidence="1" type="ORF">QR98_0060840</name>
</gene>
<proteinExistence type="predicted"/>
<dbReference type="Proteomes" id="UP000616769">
    <property type="component" value="Unassembled WGS sequence"/>
</dbReference>
<dbReference type="EMBL" id="JXLN01011719">
    <property type="protein sequence ID" value="KPM07587.1"/>
    <property type="molecule type" value="Genomic_DNA"/>
</dbReference>
<sequence>MSNSSNVVDEIYEDISRSLMMGILFNFYKSYKQNSIMMNVNEAIVEIEKTNTPGSKNRTN</sequence>
<name>A0A132A9L1_SARSC</name>
<reference evidence="1 2" key="1">
    <citation type="journal article" date="2015" name="Parasit. Vectors">
        <title>Draft genome of the scabies mite.</title>
        <authorList>
            <person name="Rider S.D.Jr."/>
            <person name="Morgan M.S."/>
            <person name="Arlian L.G."/>
        </authorList>
    </citation>
    <scope>NUCLEOTIDE SEQUENCE [LARGE SCALE GENOMIC DNA]</scope>
    <source>
        <strain evidence="1">Arlian Lab</strain>
    </source>
</reference>
<evidence type="ECO:0000313" key="2">
    <source>
        <dbReference type="Proteomes" id="UP000616769"/>
    </source>
</evidence>